<gene>
    <name evidence="5" type="ORF">FEZ41_09555</name>
</gene>
<evidence type="ECO:0000256" key="1">
    <source>
        <dbReference type="ARBA" id="ARBA00022729"/>
    </source>
</evidence>
<dbReference type="RefSeq" id="WP_138467707.1">
    <property type="nucleotide sequence ID" value="NZ_VBSX01000023.1"/>
</dbReference>
<dbReference type="Proteomes" id="UP000305100">
    <property type="component" value="Unassembled WGS sequence"/>
</dbReference>
<organism evidence="5 6">
    <name type="scientific">Lentilactobacillus parafarraginis</name>
    <dbReference type="NCBI Taxonomy" id="390842"/>
    <lineage>
        <taxon>Bacteria</taxon>
        <taxon>Bacillati</taxon>
        <taxon>Bacillota</taxon>
        <taxon>Bacilli</taxon>
        <taxon>Lactobacillales</taxon>
        <taxon>Lactobacillaceae</taxon>
        <taxon>Lentilactobacillus</taxon>
    </lineage>
</organism>
<dbReference type="Gene3D" id="3.90.70.10">
    <property type="entry name" value="Cysteine proteinases"/>
    <property type="match status" value="1"/>
</dbReference>
<feature type="chain" id="PRO_5024375155" description="GW domain-containing protein" evidence="2">
    <location>
        <begin position="26"/>
        <end position="275"/>
    </location>
</feature>
<dbReference type="SUPFAM" id="SSF82057">
    <property type="entry name" value="Prokaryotic SH3-related domain"/>
    <property type="match status" value="1"/>
</dbReference>
<evidence type="ECO:0000313" key="5">
    <source>
        <dbReference type="EMBL" id="TLQ18440.1"/>
    </source>
</evidence>
<evidence type="ECO:0000259" key="3">
    <source>
        <dbReference type="Pfam" id="PF13457"/>
    </source>
</evidence>
<dbReference type="Gene3D" id="2.30.30.170">
    <property type="match status" value="1"/>
</dbReference>
<comment type="caution">
    <text evidence="5">The sequence shown here is derived from an EMBL/GenBank/DDBJ whole genome shotgun (WGS) entry which is preliminary data.</text>
</comment>
<dbReference type="PANTHER" id="PTHR37806">
    <property type="entry name" value="LMO0724 PROTEIN"/>
    <property type="match status" value="1"/>
</dbReference>
<accession>A0A5R9CSN5</accession>
<dbReference type="Pfam" id="PF13529">
    <property type="entry name" value="Peptidase_C39_2"/>
    <property type="match status" value="1"/>
</dbReference>
<dbReference type="InterPro" id="IPR025987">
    <property type="entry name" value="GW_dom"/>
</dbReference>
<dbReference type="InterPro" id="IPR039564">
    <property type="entry name" value="Peptidase_C39-like"/>
</dbReference>
<name>A0A5R9CSN5_9LACO</name>
<dbReference type="PANTHER" id="PTHR37806:SF1">
    <property type="entry name" value="PEPTIDASE C39-LIKE DOMAIN-CONTAINING PROTEIN"/>
    <property type="match status" value="1"/>
</dbReference>
<feature type="domain" description="Peptidase C39-like" evidence="4">
    <location>
        <begin position="119"/>
        <end position="249"/>
    </location>
</feature>
<keyword evidence="1 2" id="KW-0732">Signal</keyword>
<proteinExistence type="predicted"/>
<dbReference type="EMBL" id="VBSX01000023">
    <property type="protein sequence ID" value="TLQ18440.1"/>
    <property type="molecule type" value="Genomic_DNA"/>
</dbReference>
<feature type="signal peptide" evidence="2">
    <location>
        <begin position="1"/>
        <end position="25"/>
    </location>
</feature>
<evidence type="ECO:0000256" key="2">
    <source>
        <dbReference type="SAM" id="SignalP"/>
    </source>
</evidence>
<reference evidence="5 6" key="1">
    <citation type="submission" date="2019-05" db="EMBL/GenBank/DDBJ databases">
        <title>The metagenome of a microbial culture collection derived from dairy environment covers the genomic content of the human microbiome.</title>
        <authorList>
            <person name="Roder T."/>
            <person name="Wuthrich D."/>
            <person name="Sattari Z."/>
            <person name="Von Ah U."/>
            <person name="Bar C."/>
            <person name="Ronchi F."/>
            <person name="Macpherson A.J."/>
            <person name="Ganal-Vonarburg S.C."/>
            <person name="Bruggmann R."/>
            <person name="Vergeres G."/>
        </authorList>
    </citation>
    <scope>NUCLEOTIDE SEQUENCE [LARGE SCALE GENOMIC DNA]</scope>
    <source>
        <strain evidence="5 6">FAM 1079</strain>
    </source>
</reference>
<evidence type="ECO:0000313" key="6">
    <source>
        <dbReference type="Proteomes" id="UP000305100"/>
    </source>
</evidence>
<protein>
    <recommendedName>
        <fullName evidence="7">GW domain-containing protein</fullName>
    </recommendedName>
</protein>
<dbReference type="Pfam" id="PF13457">
    <property type="entry name" value="GW"/>
    <property type="match status" value="1"/>
</dbReference>
<dbReference type="InterPro" id="IPR038200">
    <property type="entry name" value="GW_dom_sf"/>
</dbReference>
<dbReference type="OrthoDB" id="1164310at2"/>
<evidence type="ECO:0008006" key="7">
    <source>
        <dbReference type="Google" id="ProtNLM"/>
    </source>
</evidence>
<sequence length="275" mass="30504">MKIWQFILIVGMGVFSMAMATPALADSSFQQVYSNTPADYYRRVSPRGGLSRNIYKSGGRQTSAANMTPIARATKYAGREAHVIREEVTVDGTWLKFTVGHHVVGWMLNAGMSQSYLRLNVPVIAQRPQLPTGCEITATAMMLRYSGAAVTKTALAREMPRSKNPNKGFVGNPYSKSGWWIYPGGLMKLVKRHAGSAINMTGATFGKIKAQINQDHAVVVWVNGVDGFVNHALTVTGYSTKRVYYNDPWTAKRDSMGITTFQKHRRHDGYRALSY</sequence>
<feature type="domain" description="GW" evidence="3">
    <location>
        <begin position="34"/>
        <end position="107"/>
    </location>
</feature>
<evidence type="ECO:0000259" key="4">
    <source>
        <dbReference type="Pfam" id="PF13529"/>
    </source>
</evidence>
<dbReference type="AlphaFoldDB" id="A0A5R9CSN5"/>